<dbReference type="AlphaFoldDB" id="A0A1H1QX46"/>
<sequence>MDHFSGLATVRNLAISANVPVFASPTGSAAATDASYPLVHDRVFPADRVHVSCTVDFRSRRSAHDRLRSRRCRNSRSSSIVACQSGGRIRYRFAFRRLSGCGFAQHAKRHEYEKGPHCNPCLQRPRHNTASAAGRIVIIQPDQRVCLISFSKMHAIACHVHCRACNFYIVRMTERAARRATAC</sequence>
<gene>
    <name evidence="1" type="ORF">SAMN05444158_1565</name>
</gene>
<accession>A0A1H1QX46</accession>
<organism evidence="1 2">
    <name type="scientific">Bradyrhizobium canariense</name>
    <dbReference type="NCBI Taxonomy" id="255045"/>
    <lineage>
        <taxon>Bacteria</taxon>
        <taxon>Pseudomonadati</taxon>
        <taxon>Pseudomonadota</taxon>
        <taxon>Alphaproteobacteria</taxon>
        <taxon>Hyphomicrobiales</taxon>
        <taxon>Nitrobacteraceae</taxon>
        <taxon>Bradyrhizobium</taxon>
    </lineage>
</organism>
<proteinExistence type="predicted"/>
<protein>
    <submittedName>
        <fullName evidence="1">Uncharacterized protein</fullName>
    </submittedName>
</protein>
<reference evidence="2" key="1">
    <citation type="submission" date="2016-10" db="EMBL/GenBank/DDBJ databases">
        <authorList>
            <person name="Varghese N."/>
            <person name="Submissions S."/>
        </authorList>
    </citation>
    <scope>NUCLEOTIDE SEQUENCE [LARGE SCALE GENOMIC DNA]</scope>
    <source>
        <strain evidence="2">GAS369</strain>
    </source>
</reference>
<dbReference type="EMBL" id="LT629750">
    <property type="protein sequence ID" value="SDS27953.1"/>
    <property type="molecule type" value="Genomic_DNA"/>
</dbReference>
<keyword evidence="2" id="KW-1185">Reference proteome</keyword>
<evidence type="ECO:0000313" key="2">
    <source>
        <dbReference type="Proteomes" id="UP000243904"/>
    </source>
</evidence>
<dbReference type="Proteomes" id="UP000243904">
    <property type="component" value="Chromosome I"/>
</dbReference>
<name>A0A1H1QX46_9BRAD</name>
<evidence type="ECO:0000313" key="1">
    <source>
        <dbReference type="EMBL" id="SDS27953.1"/>
    </source>
</evidence>